<organism evidence="9 10">
    <name type="scientific">Brevibacterium casei CIP 102111</name>
    <dbReference type="NCBI Taxonomy" id="1255625"/>
    <lineage>
        <taxon>Bacteria</taxon>
        <taxon>Bacillati</taxon>
        <taxon>Actinomycetota</taxon>
        <taxon>Actinomycetes</taxon>
        <taxon>Micrococcales</taxon>
        <taxon>Brevibacteriaceae</taxon>
        <taxon>Brevibacterium</taxon>
    </lineage>
</organism>
<dbReference type="GeneID" id="99773692"/>
<feature type="transmembrane region" description="Helical" evidence="7">
    <location>
        <begin position="38"/>
        <end position="64"/>
    </location>
</feature>
<comment type="similarity">
    <text evidence="6">Belongs to the peptidase M48 family.</text>
</comment>
<keyword evidence="5 6" id="KW-0482">Metalloprotease</keyword>
<dbReference type="GO" id="GO:0046872">
    <property type="term" value="F:metal ion binding"/>
    <property type="evidence" value="ECO:0007669"/>
    <property type="project" value="UniProtKB-KW"/>
</dbReference>
<dbReference type="InterPro" id="IPR052173">
    <property type="entry name" value="Beta-lactam_resp_regulator"/>
</dbReference>
<protein>
    <submittedName>
        <fullName evidence="9">Zn-dependent protease with chaperone function</fullName>
    </submittedName>
</protein>
<keyword evidence="7" id="KW-1133">Transmembrane helix</keyword>
<evidence type="ECO:0000313" key="9">
    <source>
        <dbReference type="EMBL" id="SMX94258.1"/>
    </source>
</evidence>
<feature type="transmembrane region" description="Helical" evidence="7">
    <location>
        <begin position="97"/>
        <end position="120"/>
    </location>
</feature>
<reference evidence="9 10" key="1">
    <citation type="submission" date="2017-03" db="EMBL/GenBank/DDBJ databases">
        <authorList>
            <person name="Afonso C.L."/>
            <person name="Miller P.J."/>
            <person name="Scott M.A."/>
            <person name="Spackman E."/>
            <person name="Goraichik I."/>
            <person name="Dimitrov K.M."/>
            <person name="Suarez D.L."/>
            <person name="Swayne D.E."/>
        </authorList>
    </citation>
    <scope>NUCLEOTIDE SEQUENCE [LARGE SCALE GENOMIC DNA]</scope>
    <source>
        <strain evidence="9 10">CIP 102111</strain>
    </source>
</reference>
<keyword evidence="4 6" id="KW-0862">Zinc</keyword>
<evidence type="ECO:0000256" key="4">
    <source>
        <dbReference type="ARBA" id="ARBA00022833"/>
    </source>
</evidence>
<feature type="domain" description="Peptidase M48" evidence="8">
    <location>
        <begin position="129"/>
        <end position="223"/>
    </location>
</feature>
<keyword evidence="3 6" id="KW-0378">Hydrolase</keyword>
<evidence type="ECO:0000256" key="5">
    <source>
        <dbReference type="ARBA" id="ARBA00023049"/>
    </source>
</evidence>
<dbReference type="CDD" id="cd07326">
    <property type="entry name" value="M56_BlaR1_MecR1_like"/>
    <property type="match status" value="1"/>
</dbReference>
<dbReference type="PANTHER" id="PTHR34978:SF3">
    <property type="entry name" value="SLR0241 PROTEIN"/>
    <property type="match status" value="1"/>
</dbReference>
<keyword evidence="7" id="KW-0472">Membrane</keyword>
<dbReference type="AlphaFoldDB" id="A0A2H1K3X3"/>
<gene>
    <name evidence="9" type="ORF">BC102111_02860</name>
</gene>
<dbReference type="PANTHER" id="PTHR34978">
    <property type="entry name" value="POSSIBLE SENSOR-TRANSDUCER PROTEIN BLAR"/>
    <property type="match status" value="1"/>
</dbReference>
<proteinExistence type="inferred from homology"/>
<dbReference type="RefSeq" id="WP_101624687.1">
    <property type="nucleotide sequence ID" value="NZ_FXZC01000006.1"/>
</dbReference>
<comment type="cofactor">
    <cofactor evidence="6">
        <name>Zn(2+)</name>
        <dbReference type="ChEBI" id="CHEBI:29105"/>
    </cofactor>
    <text evidence="6">Binds 1 zinc ion per subunit.</text>
</comment>
<dbReference type="Gene3D" id="3.30.2010.10">
    <property type="entry name" value="Metalloproteases ('zincins'), catalytic domain"/>
    <property type="match status" value="1"/>
</dbReference>
<dbReference type="EMBL" id="FXZC01000006">
    <property type="protein sequence ID" value="SMX94258.1"/>
    <property type="molecule type" value="Genomic_DNA"/>
</dbReference>
<feature type="transmembrane region" description="Helical" evidence="7">
    <location>
        <begin position="6"/>
        <end position="26"/>
    </location>
</feature>
<keyword evidence="2" id="KW-0479">Metal-binding</keyword>
<dbReference type="GO" id="GO:0004222">
    <property type="term" value="F:metalloendopeptidase activity"/>
    <property type="evidence" value="ECO:0007669"/>
    <property type="project" value="InterPro"/>
</dbReference>
<keyword evidence="1 6" id="KW-0645">Protease</keyword>
<evidence type="ECO:0000256" key="1">
    <source>
        <dbReference type="ARBA" id="ARBA00022670"/>
    </source>
</evidence>
<dbReference type="Proteomes" id="UP000234333">
    <property type="component" value="Unassembled WGS sequence"/>
</dbReference>
<dbReference type="GO" id="GO:0006508">
    <property type="term" value="P:proteolysis"/>
    <property type="evidence" value="ECO:0007669"/>
    <property type="project" value="UniProtKB-KW"/>
</dbReference>
<evidence type="ECO:0000256" key="7">
    <source>
        <dbReference type="SAM" id="Phobius"/>
    </source>
</evidence>
<sequence length="325" mass="33991">MSPALLTLGLGLGLIAFAVFGPWLLRHAAPALMRVPRLAIAVIGGGILVWLGTLLSIGPVLAWFGSGPALLPERAAAVCQRCLAAANPFDVGEVETAIPAILLLAIPALLILALLVGVSAQLMRRARRARNAARLVLRDAHRRQLHGFAVSVVDARETFALTFPHRHGGIIVSTGALDALDHDELLAVLAHEHAHLRQRHHLISAIISSLAAFLRWVPVVRAAADALPHYLEIAADNEARRHAGTPALVSALIKLGERAAPAVAEHACAQALHAAGPERIRQLVRPTGGLAGAAPTVMITAYLVVLGVASAAVHLPYASAALTGC</sequence>
<dbReference type="InterPro" id="IPR001915">
    <property type="entry name" value="Peptidase_M48"/>
</dbReference>
<keyword evidence="7" id="KW-0812">Transmembrane</keyword>
<evidence type="ECO:0000256" key="3">
    <source>
        <dbReference type="ARBA" id="ARBA00022801"/>
    </source>
</evidence>
<dbReference type="Pfam" id="PF01435">
    <property type="entry name" value="Peptidase_M48"/>
    <property type="match status" value="1"/>
</dbReference>
<evidence type="ECO:0000256" key="2">
    <source>
        <dbReference type="ARBA" id="ARBA00022723"/>
    </source>
</evidence>
<evidence type="ECO:0000256" key="6">
    <source>
        <dbReference type="RuleBase" id="RU003983"/>
    </source>
</evidence>
<evidence type="ECO:0000259" key="8">
    <source>
        <dbReference type="Pfam" id="PF01435"/>
    </source>
</evidence>
<accession>A0A2H1K3X3</accession>
<name>A0A2H1K3X3_9MICO</name>
<feature type="transmembrane region" description="Helical" evidence="7">
    <location>
        <begin position="289"/>
        <end position="313"/>
    </location>
</feature>
<evidence type="ECO:0000313" key="10">
    <source>
        <dbReference type="Proteomes" id="UP000234333"/>
    </source>
</evidence>